<evidence type="ECO:0000313" key="1">
    <source>
        <dbReference type="EMBL" id="QOT81193.1"/>
    </source>
</evidence>
<accession>A0A643FZC9</accession>
<reference evidence="1 2" key="1">
    <citation type="submission" date="2020-10" db="EMBL/GenBank/DDBJ databases">
        <title>Complete genome sequence of Cupriavidus basilensis CCUG 49340T.</title>
        <authorList>
            <person name="Salva-Serra F."/>
            <person name="Donoso R.A."/>
            <person name="Cho K.H."/>
            <person name="Yoo J.A."/>
            <person name="Lee K."/>
            <person name="Yoon S.-H."/>
            <person name="Perez-Pantoja D."/>
            <person name="Moore E.R.B."/>
        </authorList>
    </citation>
    <scope>NUCLEOTIDE SEQUENCE [LARGE SCALE GENOMIC DNA]</scope>
    <source>
        <strain evidence="2">CCUG 49340</strain>
    </source>
</reference>
<dbReference type="AlphaFoldDB" id="A0A643FZC9"/>
<gene>
    <name evidence="1" type="ORF">F7R26_028030</name>
</gene>
<dbReference type="InterPro" id="IPR024402">
    <property type="entry name" value="DUF2726"/>
</dbReference>
<dbReference type="RefSeq" id="WP_150984571.1">
    <property type="nucleotide sequence ID" value="NZ_CP062804.1"/>
</dbReference>
<name>A0A643FZC9_9BURK</name>
<protein>
    <submittedName>
        <fullName evidence="1">DUF2726 domain-containing protein</fullName>
    </submittedName>
</protein>
<evidence type="ECO:0000313" key="2">
    <source>
        <dbReference type="Proteomes" id="UP000397656"/>
    </source>
</evidence>
<dbReference type="GeneID" id="98404801"/>
<dbReference type="EMBL" id="CP062804">
    <property type="protein sequence ID" value="QOT81193.1"/>
    <property type="molecule type" value="Genomic_DNA"/>
</dbReference>
<proteinExistence type="predicted"/>
<dbReference type="Pfam" id="PF10881">
    <property type="entry name" value="DUF2726"/>
    <property type="match status" value="1"/>
</dbReference>
<dbReference type="Proteomes" id="UP000397656">
    <property type="component" value="Chromosome 2"/>
</dbReference>
<organism evidence="1 2">
    <name type="scientific">Cupriavidus basilensis</name>
    <dbReference type="NCBI Taxonomy" id="68895"/>
    <lineage>
        <taxon>Bacteria</taxon>
        <taxon>Pseudomonadati</taxon>
        <taxon>Pseudomonadota</taxon>
        <taxon>Betaproteobacteria</taxon>
        <taxon>Burkholderiales</taxon>
        <taxon>Burkholderiaceae</taxon>
        <taxon>Cupriavidus</taxon>
    </lineage>
</organism>
<sequence>MTDRELQFFNVLRQALPQAQIFSQVSMSAIVEAKNKGKEGQAARARFSQKYVDYVICSPNCRVLYVIELDDRSHNSARAKKADATKDEILANAGIPLKRYSSVKMDVSTLAADFQQVVLAISAPPVVSGSISRTSP</sequence>